<dbReference type="AlphaFoldDB" id="Q1IHU9"/>
<proteinExistence type="predicted"/>
<dbReference type="KEGG" id="aba:Acid345_4551"/>
<protein>
    <submittedName>
        <fullName evidence="1">Uncharacterized protein</fullName>
    </submittedName>
</protein>
<evidence type="ECO:0000313" key="2">
    <source>
        <dbReference type="Proteomes" id="UP000002432"/>
    </source>
</evidence>
<reference evidence="1 2" key="1">
    <citation type="journal article" date="2009" name="Appl. Environ. Microbiol.">
        <title>Three genomes from the phylum Acidobacteria provide insight into the lifestyles of these microorganisms in soils.</title>
        <authorList>
            <person name="Ward N.L."/>
            <person name="Challacombe J.F."/>
            <person name="Janssen P.H."/>
            <person name="Henrissat B."/>
            <person name="Coutinho P.M."/>
            <person name="Wu M."/>
            <person name="Xie G."/>
            <person name="Haft D.H."/>
            <person name="Sait M."/>
            <person name="Badger J."/>
            <person name="Barabote R.D."/>
            <person name="Bradley B."/>
            <person name="Brettin T.S."/>
            <person name="Brinkac L.M."/>
            <person name="Bruce D."/>
            <person name="Creasy T."/>
            <person name="Daugherty S.C."/>
            <person name="Davidsen T.M."/>
            <person name="DeBoy R.T."/>
            <person name="Detter J.C."/>
            <person name="Dodson R.J."/>
            <person name="Durkin A.S."/>
            <person name="Ganapathy A."/>
            <person name="Gwinn-Giglio M."/>
            <person name="Han C.S."/>
            <person name="Khouri H."/>
            <person name="Kiss H."/>
            <person name="Kothari S.P."/>
            <person name="Madupu R."/>
            <person name="Nelson K.E."/>
            <person name="Nelson W.C."/>
            <person name="Paulsen I."/>
            <person name="Penn K."/>
            <person name="Ren Q."/>
            <person name="Rosovitz M.J."/>
            <person name="Selengut J.D."/>
            <person name="Shrivastava S."/>
            <person name="Sullivan S.A."/>
            <person name="Tapia R."/>
            <person name="Thompson L.S."/>
            <person name="Watkins K.L."/>
            <person name="Yang Q."/>
            <person name="Yu C."/>
            <person name="Zafar N."/>
            <person name="Zhou L."/>
            <person name="Kuske C.R."/>
        </authorList>
    </citation>
    <scope>NUCLEOTIDE SEQUENCE [LARGE SCALE GENOMIC DNA]</scope>
    <source>
        <strain evidence="1 2">Ellin345</strain>
    </source>
</reference>
<accession>Q1IHU9</accession>
<sequence>MGRFGKPSALSKGMEKSKFKVIEIPRKNDGFGGDGELLSCGAIVERSGIYEVLHAPQHADATGNTVVALRGETLQPCKVCAEGVRFRLVYEAQHVSEDPDFTPDRRVRK</sequence>
<dbReference type="Proteomes" id="UP000002432">
    <property type="component" value="Chromosome"/>
</dbReference>
<organism evidence="1 2">
    <name type="scientific">Koribacter versatilis (strain Ellin345)</name>
    <dbReference type="NCBI Taxonomy" id="204669"/>
    <lineage>
        <taxon>Bacteria</taxon>
        <taxon>Pseudomonadati</taxon>
        <taxon>Acidobacteriota</taxon>
        <taxon>Terriglobia</taxon>
        <taxon>Terriglobales</taxon>
        <taxon>Candidatus Korobacteraceae</taxon>
        <taxon>Candidatus Korobacter</taxon>
    </lineage>
</organism>
<evidence type="ECO:0000313" key="1">
    <source>
        <dbReference type="EMBL" id="ABF43551.1"/>
    </source>
</evidence>
<dbReference type="HOGENOM" id="CLU_2180382_0_0_0"/>
<name>Q1IHU9_KORVE</name>
<gene>
    <name evidence="1" type="ordered locus">Acid345_4551</name>
</gene>
<keyword evidence="2" id="KW-1185">Reference proteome</keyword>
<dbReference type="EnsemblBacteria" id="ABF43551">
    <property type="protein sequence ID" value="ABF43551"/>
    <property type="gene ID" value="Acid345_4551"/>
</dbReference>
<dbReference type="EMBL" id="CP000360">
    <property type="protein sequence ID" value="ABF43551.1"/>
    <property type="molecule type" value="Genomic_DNA"/>
</dbReference>